<organism evidence="2 3">
    <name type="scientific">Tannerella forsythia</name>
    <name type="common">Bacteroides forsythus</name>
    <dbReference type="NCBI Taxonomy" id="28112"/>
    <lineage>
        <taxon>Bacteria</taxon>
        <taxon>Pseudomonadati</taxon>
        <taxon>Bacteroidota</taxon>
        <taxon>Bacteroidia</taxon>
        <taxon>Bacteroidales</taxon>
        <taxon>Tannerellaceae</taxon>
        <taxon>Tannerella</taxon>
    </lineage>
</organism>
<dbReference type="PANTHER" id="PTHR35532">
    <property type="entry name" value="SIMILAR TO POLYHYDROXYALKANOATE DEPOLYMERASE"/>
    <property type="match status" value="1"/>
</dbReference>
<dbReference type="Gene3D" id="2.60.40.1120">
    <property type="entry name" value="Carboxypeptidase-like, regulatory domain"/>
    <property type="match status" value="1"/>
</dbReference>
<dbReference type="InterPro" id="IPR038765">
    <property type="entry name" value="Papain-like_cys_pep_sf"/>
</dbReference>
<dbReference type="Gene3D" id="3.10.620.30">
    <property type="match status" value="1"/>
</dbReference>
<dbReference type="PANTHER" id="PTHR35532:SF5">
    <property type="entry name" value="CARBOHYDRATE-BINDING DOMAIN-CONTAINING PROTEIN"/>
    <property type="match status" value="1"/>
</dbReference>
<protein>
    <submittedName>
        <fullName evidence="2">Transglutaminase-like superfamily protein</fullName>
    </submittedName>
</protein>
<dbReference type="InterPro" id="IPR002931">
    <property type="entry name" value="Transglutaminase-like"/>
</dbReference>
<accession>A0A1D3UJS8</accession>
<dbReference type="SMART" id="SM00460">
    <property type="entry name" value="TGc"/>
    <property type="match status" value="1"/>
</dbReference>
<dbReference type="RefSeq" id="WP_074449669.1">
    <property type="nucleotide sequence ID" value="NZ_FMMM01000033.1"/>
</dbReference>
<dbReference type="PROSITE" id="PS51257">
    <property type="entry name" value="PROKAR_LIPOPROTEIN"/>
    <property type="match status" value="1"/>
</dbReference>
<gene>
    <name evidence="2" type="ORF">TFUB20_01027</name>
</gene>
<dbReference type="EMBL" id="FMMM01000033">
    <property type="protein sequence ID" value="SCQ20367.1"/>
    <property type="molecule type" value="Genomic_DNA"/>
</dbReference>
<evidence type="ECO:0000313" key="3">
    <source>
        <dbReference type="Proteomes" id="UP000182057"/>
    </source>
</evidence>
<feature type="domain" description="Transglutaminase-like" evidence="1">
    <location>
        <begin position="177"/>
        <end position="236"/>
    </location>
</feature>
<dbReference type="Pfam" id="PF01841">
    <property type="entry name" value="Transglut_core"/>
    <property type="match status" value="2"/>
</dbReference>
<name>A0A1D3UJS8_TANFO</name>
<evidence type="ECO:0000259" key="1">
    <source>
        <dbReference type="SMART" id="SM00460"/>
    </source>
</evidence>
<sequence>MKANRFIAGAIMMMCVTFGCKKPEHFITDSTYRDQVSKDFDAKAELFADSSLFAVFDTEMTVPEREAMQFLYAYMPVGDIADYDGQFYLKNVRSSFAARKEMPWGKDIPEMIFRHFVLPVRVNNENLDESRMVFYEELKDRVKGLSLHDAVLEVNHWCHEKVVYMPSDARTSSPLASVRTAYGRCGEESTFTVAALRSVGIPARQVYTPRWAHTDDNHAWVEAWVNGKWYFLGACEPEPVLNLGWFNAPAYRGMLMHTKAFGAYNGPEEVMEQTACYTEINVIDHYAPTGKTVVTVTDSEGKPVEDALVEFKLYNYAEFYSVARKKTDDEGRCSLAAGKGDMLVWATKDGRFGYHKVSFGKDDEVTITLDKTPGDTATVELDIVPPVEGTIAAESEVTDEQKEENARRMHEEDEIRNRYVATFFTDTMAVALAKELLVPNHELKEIMRKSRGNHAEIEKFLRESVNHKDLYSEMAGAQPGSVPIEAIFLLYRISEKDLRDTPADVLLDHLDNTPKIPENLYEIKKTVSKAPSELESLFYFFVMNPRIWNEYLTPYKKFFAERIDASLATEARKNPQALVEWVKQHITVRNDLNPQRIPIMPIGVWKARIADTHSRNIFFVAVARSLGIPARIESVTGKVQYYCRGWLDVDFEAAASRANAPQGELSAGYQPVKALDNPKYYSHFTIARLKDDARLQTLNFETEADMGAGDTWKDLLQSPCSLRLDEGNYVLVSGTRMASGKVLARLSFFPIEAEKKTTVDLVMRHDDADIQVIGNINAEAKYRTEKGEETTILNTTGRGYFVIGILGARQEPTNHAMRDIAKLKADFEQWNRSIILLFKNEQNFKLFDRNEFGELPSTITLGTDENGEISRMVTDAMKLSNPDSLPIFIIADTFGRVVFVSQGYTIGLGEQMMKVIHQL</sequence>
<dbReference type="SUPFAM" id="SSF54001">
    <property type="entry name" value="Cysteine proteinases"/>
    <property type="match status" value="1"/>
</dbReference>
<dbReference type="OrthoDB" id="9787782at2"/>
<dbReference type="AlphaFoldDB" id="A0A1D3UJS8"/>
<dbReference type="Proteomes" id="UP000182057">
    <property type="component" value="Unassembled WGS sequence"/>
</dbReference>
<evidence type="ECO:0000313" key="2">
    <source>
        <dbReference type="EMBL" id="SCQ20367.1"/>
    </source>
</evidence>
<reference evidence="2 3" key="1">
    <citation type="submission" date="2016-09" db="EMBL/GenBank/DDBJ databases">
        <authorList>
            <person name="Capua I."/>
            <person name="De Benedictis P."/>
            <person name="Joannis T."/>
            <person name="Lombin L.H."/>
            <person name="Cattoli G."/>
        </authorList>
    </citation>
    <scope>NUCLEOTIDE SEQUENCE [LARGE SCALE GENOMIC DNA]</scope>
    <source>
        <strain evidence="2 3">UB20</strain>
    </source>
</reference>
<proteinExistence type="predicted"/>